<feature type="domain" description="SHSP" evidence="1">
    <location>
        <begin position="26"/>
        <end position="124"/>
    </location>
</feature>
<dbReference type="STRING" id="1121302.SAMN02745163_01746"/>
<keyword evidence="3" id="KW-1185">Reference proteome</keyword>
<accession>A0A1M6IA60</accession>
<protein>
    <submittedName>
        <fullName evidence="2">Hsp20/alpha crystallin family protein</fullName>
    </submittedName>
</protein>
<dbReference type="InterPro" id="IPR008978">
    <property type="entry name" value="HSP20-like_chaperone"/>
</dbReference>
<dbReference type="OrthoDB" id="1909666at2"/>
<dbReference type="Gene3D" id="2.60.40.790">
    <property type="match status" value="1"/>
</dbReference>
<evidence type="ECO:0000259" key="1">
    <source>
        <dbReference type="Pfam" id="PF00011"/>
    </source>
</evidence>
<organism evidence="2 3">
    <name type="scientific">Clostridium cavendishii DSM 21758</name>
    <dbReference type="NCBI Taxonomy" id="1121302"/>
    <lineage>
        <taxon>Bacteria</taxon>
        <taxon>Bacillati</taxon>
        <taxon>Bacillota</taxon>
        <taxon>Clostridia</taxon>
        <taxon>Eubacteriales</taxon>
        <taxon>Clostridiaceae</taxon>
        <taxon>Clostridium</taxon>
    </lineage>
</organism>
<reference evidence="2 3" key="1">
    <citation type="submission" date="2016-11" db="EMBL/GenBank/DDBJ databases">
        <authorList>
            <person name="Jaros S."/>
            <person name="Januszkiewicz K."/>
            <person name="Wedrychowicz H."/>
        </authorList>
    </citation>
    <scope>NUCLEOTIDE SEQUENCE [LARGE SCALE GENOMIC DNA]</scope>
    <source>
        <strain evidence="2 3">DSM 21758</strain>
    </source>
</reference>
<dbReference type="SUPFAM" id="SSF49764">
    <property type="entry name" value="HSP20-like chaperones"/>
    <property type="match status" value="1"/>
</dbReference>
<evidence type="ECO:0000313" key="2">
    <source>
        <dbReference type="EMBL" id="SHJ31340.1"/>
    </source>
</evidence>
<gene>
    <name evidence="2" type="ORF">SAMN02745163_01746</name>
</gene>
<proteinExistence type="predicted"/>
<dbReference type="RefSeq" id="WP_072986280.1">
    <property type="nucleotide sequence ID" value="NZ_FQZB01000007.1"/>
</dbReference>
<dbReference type="InterPro" id="IPR002068">
    <property type="entry name" value="A-crystallin/Hsp20_dom"/>
</dbReference>
<dbReference type="AlphaFoldDB" id="A0A1M6IA60"/>
<sequence length="130" mass="14610">MRGGLPSINNGRVVNNEEAFLRMDEFEDKYLIYGKLPGVRKQDININYNEDDENITVSTVISKSKSASSSFVFISVQESRSISKTFSVPNIDTSKVSGDFDGMNIELHLPKKIEVKTNGLIIDIDEFTEE</sequence>
<name>A0A1M6IA60_9CLOT</name>
<evidence type="ECO:0000313" key="3">
    <source>
        <dbReference type="Proteomes" id="UP000184310"/>
    </source>
</evidence>
<dbReference type="EMBL" id="FQZB01000007">
    <property type="protein sequence ID" value="SHJ31340.1"/>
    <property type="molecule type" value="Genomic_DNA"/>
</dbReference>
<dbReference type="Pfam" id="PF00011">
    <property type="entry name" value="HSP20"/>
    <property type="match status" value="1"/>
</dbReference>
<dbReference type="Proteomes" id="UP000184310">
    <property type="component" value="Unassembled WGS sequence"/>
</dbReference>